<dbReference type="InterPro" id="IPR036576">
    <property type="entry name" value="WRKY_dom_sf"/>
</dbReference>
<evidence type="ECO:0000256" key="2">
    <source>
        <dbReference type="ARBA" id="ARBA00022723"/>
    </source>
</evidence>
<feature type="region of interest" description="Disordered" evidence="10">
    <location>
        <begin position="235"/>
        <end position="266"/>
    </location>
</feature>
<evidence type="ECO:0000256" key="10">
    <source>
        <dbReference type="SAM" id="MobiDB-lite"/>
    </source>
</evidence>
<dbReference type="InterPro" id="IPR003657">
    <property type="entry name" value="WRKY_dom"/>
</dbReference>
<keyword evidence="8" id="KW-0539">Nucleus</keyword>
<feature type="compositionally biased region" description="Low complexity" evidence="10">
    <location>
        <begin position="250"/>
        <end position="263"/>
    </location>
</feature>
<dbReference type="Pfam" id="PF03106">
    <property type="entry name" value="WRKY"/>
    <property type="match status" value="2"/>
</dbReference>
<keyword evidence="3" id="KW-0677">Repeat</keyword>
<evidence type="ECO:0000256" key="3">
    <source>
        <dbReference type="ARBA" id="ARBA00022737"/>
    </source>
</evidence>
<gene>
    <name evidence="12" type="primary">WRKY60</name>
</gene>
<dbReference type="FunFam" id="2.20.25.80:FF:000003">
    <property type="entry name" value="WRKY transcription factor 57"/>
    <property type="match status" value="1"/>
</dbReference>
<comment type="subcellular location">
    <subcellularLocation>
        <location evidence="1">Nucleus</location>
    </subcellularLocation>
</comment>
<dbReference type="GO" id="GO:0046872">
    <property type="term" value="F:metal ion binding"/>
    <property type="evidence" value="ECO:0007669"/>
    <property type="project" value="UniProtKB-KW"/>
</dbReference>
<keyword evidence="5" id="KW-0805">Transcription regulation</keyword>
<evidence type="ECO:0000256" key="6">
    <source>
        <dbReference type="ARBA" id="ARBA00023125"/>
    </source>
</evidence>
<dbReference type="Gene3D" id="2.20.25.80">
    <property type="entry name" value="WRKY domain"/>
    <property type="match status" value="2"/>
</dbReference>
<keyword evidence="7" id="KW-0804">Transcription</keyword>
<sequence>MGMQEFEHGNKDYVESSEVMMLDDIEKKNAQKEVSKMINSEDGFYWRKYGQKHVKGSEYPRSYYKCTNANCPVTKKVERSHDGHIAEIVYKGTHNHPQPKQMPIDVVVDDVSSLSSSTLTAASSSNHDFPDPPDREVPDVEAEAAKKRKRDSEMTMAAVPRSTAREPKVVVQLESEIDILEDGYRWRKYGQKVVKGNPNPRSYYKCTTANCPVRKHVERAANDIKSVITTYEGKHTHAVPSGKSGINSEAAANPAPPSKAAAAGKQQLVQDYLDRKPMFNYSSGGDLSFGASSPYPLPSFPPFHSMPYASALAYSKLYPEYMPMPMPMPMPMSMPMPMPSSSPSCMPPFRYGGEPQLKPKEEHDQLYATCLAIPNNGTM</sequence>
<dbReference type="PANTHER" id="PTHR31221:SF1">
    <property type="entry name" value="WRKY TRANSCRIPTION FACTOR 33-RELATED"/>
    <property type="match status" value="1"/>
</dbReference>
<dbReference type="InterPro" id="IPR044810">
    <property type="entry name" value="WRKY_plant"/>
</dbReference>
<evidence type="ECO:0000256" key="9">
    <source>
        <dbReference type="ARBA" id="ARBA00061157"/>
    </source>
</evidence>
<feature type="compositionally biased region" description="Basic and acidic residues" evidence="10">
    <location>
        <begin position="128"/>
        <end position="138"/>
    </location>
</feature>
<feature type="domain" description="WRKY" evidence="11">
    <location>
        <begin position="175"/>
        <end position="240"/>
    </location>
</feature>
<dbReference type="PANTHER" id="PTHR31221">
    <property type="entry name" value="WRKY TRANSCRIPTION FACTOR PROTEIN 1-RELATED"/>
    <property type="match status" value="1"/>
</dbReference>
<proteinExistence type="evidence at transcript level"/>
<dbReference type="GO" id="GO:0043565">
    <property type="term" value="F:sequence-specific DNA binding"/>
    <property type="evidence" value="ECO:0007669"/>
    <property type="project" value="InterPro"/>
</dbReference>
<evidence type="ECO:0000256" key="4">
    <source>
        <dbReference type="ARBA" id="ARBA00022833"/>
    </source>
</evidence>
<reference evidence="12" key="1">
    <citation type="journal article" date="2015" name="BMC Genomics">
        <title>Molecular cloning and expression analysis of WRKY transcription factor genes in Salvia miltiorrhiza.</title>
        <authorList>
            <person name="Li C."/>
            <person name="Li D."/>
            <person name="Shao F."/>
            <person name="Lu S."/>
        </authorList>
    </citation>
    <scope>NUCLEOTIDE SEQUENCE</scope>
</reference>
<feature type="region of interest" description="Disordered" evidence="10">
    <location>
        <begin position="117"/>
        <end position="138"/>
    </location>
</feature>
<accession>A0A0D5YA29</accession>
<evidence type="ECO:0000256" key="7">
    <source>
        <dbReference type="ARBA" id="ARBA00023163"/>
    </source>
</evidence>
<evidence type="ECO:0000256" key="8">
    <source>
        <dbReference type="ARBA" id="ARBA00023242"/>
    </source>
</evidence>
<protein>
    <submittedName>
        <fullName evidence="12">WRKY protein</fullName>
    </submittedName>
</protein>
<keyword evidence="6" id="KW-0238">DNA-binding</keyword>
<evidence type="ECO:0000259" key="11">
    <source>
        <dbReference type="PROSITE" id="PS50811"/>
    </source>
</evidence>
<dbReference type="AlphaFoldDB" id="A0A0D5YA29"/>
<comment type="similarity">
    <text evidence="9">Belongs to the WRKY group I family.</text>
</comment>
<feature type="domain" description="WRKY" evidence="11">
    <location>
        <begin position="35"/>
        <end position="99"/>
    </location>
</feature>
<evidence type="ECO:0000256" key="5">
    <source>
        <dbReference type="ARBA" id="ARBA00023015"/>
    </source>
</evidence>
<organism evidence="12">
    <name type="scientific">Salvia miltiorrhiza</name>
    <name type="common">Chinese sage</name>
    <dbReference type="NCBI Taxonomy" id="226208"/>
    <lineage>
        <taxon>Eukaryota</taxon>
        <taxon>Viridiplantae</taxon>
        <taxon>Streptophyta</taxon>
        <taxon>Embryophyta</taxon>
        <taxon>Tracheophyta</taxon>
        <taxon>Spermatophyta</taxon>
        <taxon>Magnoliopsida</taxon>
        <taxon>eudicotyledons</taxon>
        <taxon>Gunneridae</taxon>
        <taxon>Pentapetalae</taxon>
        <taxon>asterids</taxon>
        <taxon>lamiids</taxon>
        <taxon>Lamiales</taxon>
        <taxon>Lamiaceae</taxon>
        <taxon>Nepetoideae</taxon>
        <taxon>Mentheae</taxon>
        <taxon>Salviinae</taxon>
        <taxon>Salvia</taxon>
        <taxon>Salvia incertae sedis</taxon>
    </lineage>
</organism>
<dbReference type="PROSITE" id="PS50811">
    <property type="entry name" value="WRKY"/>
    <property type="match status" value="2"/>
</dbReference>
<keyword evidence="4" id="KW-0862">Zinc</keyword>
<dbReference type="GO" id="GO:0005634">
    <property type="term" value="C:nucleus"/>
    <property type="evidence" value="ECO:0007669"/>
    <property type="project" value="UniProtKB-SubCell"/>
</dbReference>
<evidence type="ECO:0000256" key="1">
    <source>
        <dbReference type="ARBA" id="ARBA00004123"/>
    </source>
</evidence>
<name>A0A0D5YA29_SALMI</name>
<dbReference type="SMART" id="SM00774">
    <property type="entry name" value="WRKY"/>
    <property type="match status" value="2"/>
</dbReference>
<evidence type="ECO:0000313" key="12">
    <source>
        <dbReference type="EMBL" id="AKA27926.1"/>
    </source>
</evidence>
<dbReference type="FunFam" id="2.20.25.80:FF:000006">
    <property type="entry name" value="WRKY transcription factor"/>
    <property type="match status" value="1"/>
</dbReference>
<dbReference type="SUPFAM" id="SSF118290">
    <property type="entry name" value="WRKY DNA-binding domain"/>
    <property type="match status" value="2"/>
</dbReference>
<dbReference type="GO" id="GO:0003700">
    <property type="term" value="F:DNA-binding transcription factor activity"/>
    <property type="evidence" value="ECO:0007669"/>
    <property type="project" value="InterPro"/>
</dbReference>
<dbReference type="EMBL" id="KM823183">
    <property type="protein sequence ID" value="AKA27926.1"/>
    <property type="molecule type" value="mRNA"/>
</dbReference>
<keyword evidence="2" id="KW-0479">Metal-binding</keyword>